<dbReference type="EMBL" id="JABBGH010000001">
    <property type="protein sequence ID" value="NML65559.1"/>
    <property type="molecule type" value="Genomic_DNA"/>
</dbReference>
<evidence type="ECO:0000313" key="1">
    <source>
        <dbReference type="EMBL" id="NML65559.1"/>
    </source>
</evidence>
<dbReference type="Proteomes" id="UP000559626">
    <property type="component" value="Unassembled WGS sequence"/>
</dbReference>
<organism evidence="1 2">
    <name type="scientific">Hymenobacter polaris</name>
    <dbReference type="NCBI Taxonomy" id="2682546"/>
    <lineage>
        <taxon>Bacteria</taxon>
        <taxon>Pseudomonadati</taxon>
        <taxon>Bacteroidota</taxon>
        <taxon>Cytophagia</taxon>
        <taxon>Cytophagales</taxon>
        <taxon>Hymenobacteraceae</taxon>
        <taxon>Hymenobacter</taxon>
    </lineage>
</organism>
<proteinExistence type="predicted"/>
<dbReference type="AlphaFoldDB" id="A0A7Y0ADY7"/>
<accession>A0A7Y0ADY7</accession>
<comment type="caution">
    <text evidence="1">The sequence shown here is derived from an EMBL/GenBank/DDBJ whole genome shotgun (WGS) entry which is preliminary data.</text>
</comment>
<protein>
    <submittedName>
        <fullName evidence="1">Uncharacterized protein</fullName>
    </submittedName>
</protein>
<gene>
    <name evidence="1" type="ORF">HHL22_10115</name>
</gene>
<name>A0A7Y0ADY7_9BACT</name>
<keyword evidence="2" id="KW-1185">Reference proteome</keyword>
<dbReference type="RefSeq" id="WP_169530854.1">
    <property type="nucleotide sequence ID" value="NZ_JABBGH010000001.1"/>
</dbReference>
<reference evidence="1 2" key="1">
    <citation type="submission" date="2020-04" db="EMBL/GenBank/DDBJ databases">
        <title>Hymenobacter polaris sp. nov., isolated from Arctic soil.</title>
        <authorList>
            <person name="Dahal R.H."/>
        </authorList>
    </citation>
    <scope>NUCLEOTIDE SEQUENCE [LARGE SCALE GENOMIC DNA]</scope>
    <source>
        <strain evidence="1 2">RP-2-7</strain>
    </source>
</reference>
<sequence>MAEEVLAWREYPLPHGKRYYAADLDTEDEVEQLFDYCQILEAIIFDIGWEFLIKRYSLEKLYEINKRSGWHDVYSVDEYKQWLPSHLFSK</sequence>
<evidence type="ECO:0000313" key="2">
    <source>
        <dbReference type="Proteomes" id="UP000559626"/>
    </source>
</evidence>